<keyword evidence="4" id="KW-0233">DNA recombination</keyword>
<dbReference type="Pfam" id="PF13102">
    <property type="entry name" value="Phage_int_SAM_5"/>
    <property type="match status" value="1"/>
</dbReference>
<dbReference type="GO" id="GO:0015074">
    <property type="term" value="P:DNA integration"/>
    <property type="evidence" value="ECO:0007669"/>
    <property type="project" value="UniProtKB-KW"/>
</dbReference>
<dbReference type="Gene3D" id="1.10.443.10">
    <property type="entry name" value="Intergrase catalytic core"/>
    <property type="match status" value="1"/>
</dbReference>
<evidence type="ECO:0000256" key="3">
    <source>
        <dbReference type="ARBA" id="ARBA00023125"/>
    </source>
</evidence>
<dbReference type="InterPro" id="IPR035386">
    <property type="entry name" value="Arm-DNA-bind_5"/>
</dbReference>
<evidence type="ECO:0000256" key="1">
    <source>
        <dbReference type="ARBA" id="ARBA00008857"/>
    </source>
</evidence>
<accession>A0A1Z2XDR6</accession>
<dbReference type="Gene3D" id="1.10.150.130">
    <property type="match status" value="1"/>
</dbReference>
<dbReference type="OrthoDB" id="9806835at2"/>
<gene>
    <name evidence="8" type="ORF">A4V02_03685</name>
</gene>
<dbReference type="SUPFAM" id="SSF56349">
    <property type="entry name" value="DNA breaking-rejoining enzymes"/>
    <property type="match status" value="1"/>
</dbReference>
<dbReference type="Proteomes" id="UP000186351">
    <property type="component" value="Chromosome"/>
</dbReference>
<dbReference type="InterPro" id="IPR013762">
    <property type="entry name" value="Integrase-like_cat_sf"/>
</dbReference>
<dbReference type="GeneID" id="65535947"/>
<dbReference type="InterPro" id="IPR044068">
    <property type="entry name" value="CB"/>
</dbReference>
<dbReference type="InterPro" id="IPR050090">
    <property type="entry name" value="Tyrosine_recombinase_XerCD"/>
</dbReference>
<dbReference type="InterPro" id="IPR010998">
    <property type="entry name" value="Integrase_recombinase_N"/>
</dbReference>
<organism evidence="8 9">
    <name type="scientific">Muribaculum intestinale</name>
    <dbReference type="NCBI Taxonomy" id="1796646"/>
    <lineage>
        <taxon>Bacteria</taxon>
        <taxon>Pseudomonadati</taxon>
        <taxon>Bacteroidota</taxon>
        <taxon>Bacteroidia</taxon>
        <taxon>Bacteroidales</taxon>
        <taxon>Muribaculaceae</taxon>
        <taxon>Muribaculum</taxon>
    </lineage>
</organism>
<dbReference type="GO" id="GO:0006310">
    <property type="term" value="P:DNA recombination"/>
    <property type="evidence" value="ECO:0007669"/>
    <property type="project" value="UniProtKB-KW"/>
</dbReference>
<dbReference type="Pfam" id="PF17293">
    <property type="entry name" value="Arm-DNA-bind_5"/>
    <property type="match status" value="1"/>
</dbReference>
<evidence type="ECO:0000256" key="5">
    <source>
        <dbReference type="PROSITE-ProRule" id="PRU01248"/>
    </source>
</evidence>
<evidence type="ECO:0000313" key="9">
    <source>
        <dbReference type="Proteomes" id="UP000186351"/>
    </source>
</evidence>
<dbReference type="PROSITE" id="PS51898">
    <property type="entry name" value="TYR_RECOMBINASE"/>
    <property type="match status" value="1"/>
</dbReference>
<keyword evidence="2" id="KW-0229">DNA integration</keyword>
<keyword evidence="3 5" id="KW-0238">DNA-binding</keyword>
<keyword evidence="9" id="KW-1185">Reference proteome</keyword>
<feature type="domain" description="Core-binding (CB)" evidence="7">
    <location>
        <begin position="100"/>
        <end position="182"/>
    </location>
</feature>
<sequence>MARPKKTVKAKEPVRIRFKELKNGNKSIYLDIYRDGKRTYEFLKLYIVPELDPASRVLNEHNLALANKVKADRIIQLTNNEKGVTNSMLHSRLKLIDLINMYEQWIKDNGKSMGPSGLASLRKAVAQFRGDGVTLKQIDKTYCIEFINYLRNDYKSRMKRPLSTNSIASYSAALSATFNWAVRHDYIKENPFDKLSSNDRVYHVESQRDYLEIDELKRLIATECPTRQSVKQAFLFSCYCGLRTSDIRALRWGQIHKDGDQWRVSVVMKKTATPIYLPLSSQAMKWLPERGDASDDDKVFSLPTTSRVSIILGNWAKAANVKKEITFHVSRHTFATLMLTLDVDLYTTSKLLGHKNIATTQIYAKIIDQKKDDAVNRVDEIFK</sequence>
<dbReference type="GO" id="GO:0003677">
    <property type="term" value="F:DNA binding"/>
    <property type="evidence" value="ECO:0007669"/>
    <property type="project" value="UniProtKB-UniRule"/>
</dbReference>
<evidence type="ECO:0000256" key="4">
    <source>
        <dbReference type="ARBA" id="ARBA00023172"/>
    </source>
</evidence>
<dbReference type="RefSeq" id="WP_068960274.1">
    <property type="nucleotide sequence ID" value="NZ_CAJTCT010000052.1"/>
</dbReference>
<evidence type="ECO:0000259" key="7">
    <source>
        <dbReference type="PROSITE" id="PS51900"/>
    </source>
</evidence>
<evidence type="ECO:0000256" key="2">
    <source>
        <dbReference type="ARBA" id="ARBA00022908"/>
    </source>
</evidence>
<dbReference type="Pfam" id="PF00589">
    <property type="entry name" value="Phage_integrase"/>
    <property type="match status" value="1"/>
</dbReference>
<dbReference type="KEGG" id="pary:A4V02_03685"/>
<proteinExistence type="inferred from homology"/>
<dbReference type="AlphaFoldDB" id="A0A1B1S7Y2"/>
<dbReference type="InterPro" id="IPR011010">
    <property type="entry name" value="DNA_brk_join_enz"/>
</dbReference>
<dbReference type="CDD" id="cd01185">
    <property type="entry name" value="INTN1_C_like"/>
    <property type="match status" value="1"/>
</dbReference>
<protein>
    <submittedName>
        <fullName evidence="8">Integrase</fullName>
    </submittedName>
</protein>
<dbReference type="PANTHER" id="PTHR30349:SF64">
    <property type="entry name" value="PROPHAGE INTEGRASE INTD-RELATED"/>
    <property type="match status" value="1"/>
</dbReference>
<evidence type="ECO:0000313" key="8">
    <source>
        <dbReference type="EMBL" id="ANU62908.1"/>
    </source>
</evidence>
<feature type="domain" description="Tyr recombinase" evidence="6">
    <location>
        <begin position="206"/>
        <end position="376"/>
    </location>
</feature>
<dbReference type="EMBL" id="CP015402">
    <property type="protein sequence ID" value="ANU62908.1"/>
    <property type="molecule type" value="Genomic_DNA"/>
</dbReference>
<comment type="similarity">
    <text evidence="1">Belongs to the 'phage' integrase family.</text>
</comment>
<dbReference type="PROSITE" id="PS51900">
    <property type="entry name" value="CB"/>
    <property type="match status" value="1"/>
</dbReference>
<dbReference type="InterPro" id="IPR002104">
    <property type="entry name" value="Integrase_catalytic"/>
</dbReference>
<accession>A0A1B1S7Y2</accession>
<name>A0A1B1S7Y2_9BACT</name>
<evidence type="ECO:0000259" key="6">
    <source>
        <dbReference type="PROSITE" id="PS51898"/>
    </source>
</evidence>
<reference evidence="9" key="1">
    <citation type="submission" date="2016-04" db="EMBL/GenBank/DDBJ databases">
        <title>Complete Genome Sequences of Twelve Strains of a Stable Defined Moderately Diverse Mouse Microbiota 2 (sDMDMm2).</title>
        <authorList>
            <person name="Uchimura Y."/>
            <person name="Wyss M."/>
            <person name="Brugiroux S."/>
            <person name="Limenitakis J.P."/>
            <person name="Stecher B."/>
            <person name="McCoy K.D."/>
            <person name="Macpherson A.J."/>
        </authorList>
    </citation>
    <scope>NUCLEOTIDE SEQUENCE [LARGE SCALE GENOMIC DNA]</scope>
    <source>
        <strain evidence="9">YL27</strain>
    </source>
</reference>
<dbReference type="PANTHER" id="PTHR30349">
    <property type="entry name" value="PHAGE INTEGRASE-RELATED"/>
    <property type="match status" value="1"/>
</dbReference>
<dbReference type="STRING" id="1796646.A4V02_03685"/>
<dbReference type="InterPro" id="IPR025269">
    <property type="entry name" value="SAM-like_dom"/>
</dbReference>